<dbReference type="InterPro" id="IPR018499">
    <property type="entry name" value="Tetraspanin/Peripherin"/>
</dbReference>
<evidence type="ECO:0000256" key="6">
    <source>
        <dbReference type="SAM" id="Phobius"/>
    </source>
</evidence>
<comment type="caution">
    <text evidence="7">The sequence shown here is derived from an EMBL/GenBank/DDBJ whole genome shotgun (WGS) entry which is preliminary data.</text>
</comment>
<keyword evidence="4 6" id="KW-0472">Membrane</keyword>
<accession>A0A9P6EUU5</accession>
<gene>
    <name evidence="7" type="ORF">CPB83DRAFT_841540</name>
</gene>
<feature type="transmembrane region" description="Helical" evidence="6">
    <location>
        <begin position="285"/>
        <end position="306"/>
    </location>
</feature>
<feature type="transmembrane region" description="Helical" evidence="6">
    <location>
        <begin position="190"/>
        <end position="210"/>
    </location>
</feature>
<comment type="subcellular location">
    <subcellularLocation>
        <location evidence="1">Membrane</location>
        <topology evidence="1">Multi-pass membrane protein</topology>
    </subcellularLocation>
</comment>
<name>A0A9P6EUU5_9AGAR</name>
<sequence length="368" mass="41144">MDAGTSSRGSIISRANSTYSQTGSTQHMLREQKSSSTDFFTPKTPYSRSKESSGQGTALSLSLNYVPSKFSGSILSGGSRLRAGKGLPLKRGGGVDAFRANESRLASGSRRLKWNKFEWILIFTNSLFTIYSLAGLVLCLLTWFETWQSADVVRVGNTSELVLSTAASCVGIVTSLIGWAGILLNNRGFLAWYTLLSWATFAFLVIPGYMTYKRRTFDLEGKVNFQWSQQLGAEGRLRNQNQLECCGYFSPFVEATISQTCYARSILPGCKLPYMQFERKVLQRWYTAIFILVPVHIVVMLAGLLCSNHITYRFGKGMMPEAYRLNMNTMAVIMENYASQLAEQYGEDIANDILKRSRSNLNLDSTMR</sequence>
<evidence type="ECO:0000256" key="3">
    <source>
        <dbReference type="ARBA" id="ARBA00022989"/>
    </source>
</evidence>
<dbReference type="Pfam" id="PF00335">
    <property type="entry name" value="Tetraspanin"/>
    <property type="match status" value="1"/>
</dbReference>
<dbReference type="GO" id="GO:0016020">
    <property type="term" value="C:membrane"/>
    <property type="evidence" value="ECO:0007669"/>
    <property type="project" value="UniProtKB-SubCell"/>
</dbReference>
<evidence type="ECO:0000256" key="2">
    <source>
        <dbReference type="ARBA" id="ARBA00022692"/>
    </source>
</evidence>
<protein>
    <recommendedName>
        <fullName evidence="9">Tetraspanin Tsp2 family</fullName>
    </recommendedName>
</protein>
<keyword evidence="2 6" id="KW-0812">Transmembrane</keyword>
<feature type="compositionally biased region" description="Polar residues" evidence="5">
    <location>
        <begin position="1"/>
        <end position="27"/>
    </location>
</feature>
<feature type="transmembrane region" description="Helical" evidence="6">
    <location>
        <begin position="163"/>
        <end position="183"/>
    </location>
</feature>
<feature type="compositionally biased region" description="Polar residues" evidence="5">
    <location>
        <begin position="34"/>
        <end position="55"/>
    </location>
</feature>
<organism evidence="7 8">
    <name type="scientific">Crepidotus variabilis</name>
    <dbReference type="NCBI Taxonomy" id="179855"/>
    <lineage>
        <taxon>Eukaryota</taxon>
        <taxon>Fungi</taxon>
        <taxon>Dikarya</taxon>
        <taxon>Basidiomycota</taxon>
        <taxon>Agaricomycotina</taxon>
        <taxon>Agaricomycetes</taxon>
        <taxon>Agaricomycetidae</taxon>
        <taxon>Agaricales</taxon>
        <taxon>Agaricineae</taxon>
        <taxon>Crepidotaceae</taxon>
        <taxon>Crepidotus</taxon>
    </lineage>
</organism>
<dbReference type="AlphaFoldDB" id="A0A9P6EUU5"/>
<evidence type="ECO:0000256" key="4">
    <source>
        <dbReference type="ARBA" id="ARBA00023136"/>
    </source>
</evidence>
<dbReference type="Proteomes" id="UP000807306">
    <property type="component" value="Unassembled WGS sequence"/>
</dbReference>
<evidence type="ECO:0000313" key="7">
    <source>
        <dbReference type="EMBL" id="KAF9535302.1"/>
    </source>
</evidence>
<evidence type="ECO:0000256" key="1">
    <source>
        <dbReference type="ARBA" id="ARBA00004141"/>
    </source>
</evidence>
<proteinExistence type="predicted"/>
<keyword evidence="8" id="KW-1185">Reference proteome</keyword>
<evidence type="ECO:0000256" key="5">
    <source>
        <dbReference type="SAM" id="MobiDB-lite"/>
    </source>
</evidence>
<reference evidence="7" key="1">
    <citation type="submission" date="2020-11" db="EMBL/GenBank/DDBJ databases">
        <authorList>
            <consortium name="DOE Joint Genome Institute"/>
            <person name="Ahrendt S."/>
            <person name="Riley R."/>
            <person name="Andreopoulos W."/>
            <person name="Labutti K."/>
            <person name="Pangilinan J."/>
            <person name="Ruiz-Duenas F.J."/>
            <person name="Barrasa J.M."/>
            <person name="Sanchez-Garcia M."/>
            <person name="Camarero S."/>
            <person name="Miyauchi S."/>
            <person name="Serrano A."/>
            <person name="Linde D."/>
            <person name="Babiker R."/>
            <person name="Drula E."/>
            <person name="Ayuso-Fernandez I."/>
            <person name="Pacheco R."/>
            <person name="Padilla G."/>
            <person name="Ferreira P."/>
            <person name="Barriuso J."/>
            <person name="Kellner H."/>
            <person name="Castanera R."/>
            <person name="Alfaro M."/>
            <person name="Ramirez L."/>
            <person name="Pisabarro A.G."/>
            <person name="Kuo A."/>
            <person name="Tritt A."/>
            <person name="Lipzen A."/>
            <person name="He G."/>
            <person name="Yan M."/>
            <person name="Ng V."/>
            <person name="Cullen D."/>
            <person name="Martin F."/>
            <person name="Rosso M.-N."/>
            <person name="Henrissat B."/>
            <person name="Hibbett D."/>
            <person name="Martinez A.T."/>
            <person name="Grigoriev I.V."/>
        </authorList>
    </citation>
    <scope>NUCLEOTIDE SEQUENCE</scope>
    <source>
        <strain evidence="7">CBS 506.95</strain>
    </source>
</reference>
<dbReference type="OrthoDB" id="2156690at2759"/>
<evidence type="ECO:0000313" key="8">
    <source>
        <dbReference type="Proteomes" id="UP000807306"/>
    </source>
</evidence>
<feature type="transmembrane region" description="Helical" evidence="6">
    <location>
        <begin position="119"/>
        <end position="143"/>
    </location>
</feature>
<dbReference type="EMBL" id="MU157824">
    <property type="protein sequence ID" value="KAF9535302.1"/>
    <property type="molecule type" value="Genomic_DNA"/>
</dbReference>
<feature type="region of interest" description="Disordered" evidence="5">
    <location>
        <begin position="1"/>
        <end position="55"/>
    </location>
</feature>
<evidence type="ECO:0008006" key="9">
    <source>
        <dbReference type="Google" id="ProtNLM"/>
    </source>
</evidence>
<keyword evidence="3 6" id="KW-1133">Transmembrane helix</keyword>